<evidence type="ECO:0000256" key="2">
    <source>
        <dbReference type="ARBA" id="ARBA00022475"/>
    </source>
</evidence>
<sequence length="188" mass="18984">MFNQLRPAIVLTVLLSAVTGLLYPMAIAGMAQAAFPAQANGSRVVMDGVTIGSDLIGQNFVQPGYFRPRPSATGGEPYNAGASGGSNIGPTGKALVDRVAASVDALGGGPVPADAVTTSGSGLDPHISPQYAALQVGRVAEARGVDPAAIEAMLADMTEQPLLGILGEPRVNVLRLNLALDEAAPLGN</sequence>
<keyword evidence="6 11" id="KW-0067">ATP-binding</keyword>
<protein>
    <recommendedName>
        <fullName evidence="11">Potassium-transporting ATPase KdpC subunit</fullName>
    </recommendedName>
    <alternativeName>
        <fullName evidence="11">ATP phosphohydrolase [potassium-transporting] C chain</fullName>
    </alternativeName>
    <alternativeName>
        <fullName evidence="11">Potassium-binding and translocating subunit C</fullName>
    </alternativeName>
    <alternativeName>
        <fullName evidence="11">Potassium-translocating ATPase C chain</fullName>
    </alternativeName>
</protein>
<evidence type="ECO:0000256" key="7">
    <source>
        <dbReference type="ARBA" id="ARBA00022958"/>
    </source>
</evidence>
<comment type="function">
    <text evidence="11">Part of the high-affinity ATP-driven potassium transport (or Kdp) system, which catalyzes the hydrolysis of ATP coupled with the electrogenic transport of potassium into the cytoplasm. This subunit acts as a catalytic chaperone that increases the ATP-binding affinity of the ATP-hydrolyzing subunit KdpB by the formation of a transient KdpB/KdpC/ATP ternary complex.</text>
</comment>
<evidence type="ECO:0000256" key="11">
    <source>
        <dbReference type="HAMAP-Rule" id="MF_00276"/>
    </source>
</evidence>
<comment type="similarity">
    <text evidence="11">Belongs to the KdpC family.</text>
</comment>
<keyword evidence="3 11" id="KW-0633">Potassium transport</keyword>
<comment type="subcellular location">
    <subcellularLocation>
        <location evidence="11">Cell membrane</location>
        <topology evidence="11">Single-pass membrane protein</topology>
    </subcellularLocation>
</comment>
<evidence type="ECO:0000256" key="1">
    <source>
        <dbReference type="ARBA" id="ARBA00022448"/>
    </source>
</evidence>
<dbReference type="PANTHER" id="PTHR30042">
    <property type="entry name" value="POTASSIUM-TRANSPORTING ATPASE C CHAIN"/>
    <property type="match status" value="1"/>
</dbReference>
<gene>
    <name evidence="11 12" type="primary">kdpC</name>
    <name evidence="12" type="ORF">FPZ08_18605</name>
</gene>
<evidence type="ECO:0000256" key="5">
    <source>
        <dbReference type="ARBA" id="ARBA00022741"/>
    </source>
</evidence>
<keyword evidence="7 11" id="KW-0630">Potassium</keyword>
<dbReference type="GO" id="GO:0008556">
    <property type="term" value="F:P-type potassium transmembrane transporter activity"/>
    <property type="evidence" value="ECO:0007669"/>
    <property type="project" value="InterPro"/>
</dbReference>
<dbReference type="PIRSF" id="PIRSF001296">
    <property type="entry name" value="K_ATPase_KdpC"/>
    <property type="match status" value="1"/>
</dbReference>
<keyword evidence="5 11" id="KW-0547">Nucleotide-binding</keyword>
<keyword evidence="4 11" id="KW-0812">Transmembrane</keyword>
<dbReference type="EMBL" id="CP042304">
    <property type="protein sequence ID" value="QDZ12579.1"/>
    <property type="molecule type" value="Genomic_DNA"/>
</dbReference>
<keyword evidence="9 11" id="KW-0406">Ion transport</keyword>
<dbReference type="NCBIfam" id="NF001454">
    <property type="entry name" value="PRK00315.1"/>
    <property type="match status" value="1"/>
</dbReference>
<dbReference type="HAMAP" id="MF_00276">
    <property type="entry name" value="KdpC"/>
    <property type="match status" value="1"/>
</dbReference>
<name>A0A5B8LXP4_9HYPH</name>
<evidence type="ECO:0000256" key="9">
    <source>
        <dbReference type="ARBA" id="ARBA00023065"/>
    </source>
</evidence>
<evidence type="ECO:0000256" key="3">
    <source>
        <dbReference type="ARBA" id="ARBA00022538"/>
    </source>
</evidence>
<proteinExistence type="inferred from homology"/>
<dbReference type="InterPro" id="IPR003820">
    <property type="entry name" value="KdpC"/>
</dbReference>
<dbReference type="AlphaFoldDB" id="A0A5B8LXP4"/>
<comment type="subunit">
    <text evidence="11">The system is composed of three essential subunits: KdpA, KdpB and KdpC.</text>
</comment>
<keyword evidence="2 11" id="KW-1003">Cell membrane</keyword>
<evidence type="ECO:0000256" key="8">
    <source>
        <dbReference type="ARBA" id="ARBA00022989"/>
    </source>
</evidence>
<dbReference type="GO" id="GO:0005886">
    <property type="term" value="C:plasma membrane"/>
    <property type="evidence" value="ECO:0007669"/>
    <property type="project" value="UniProtKB-SubCell"/>
</dbReference>
<keyword evidence="1 11" id="KW-0813">Transport</keyword>
<dbReference type="NCBIfam" id="TIGR00681">
    <property type="entry name" value="kdpC"/>
    <property type="match status" value="1"/>
</dbReference>
<keyword evidence="8 11" id="KW-1133">Transmembrane helix</keyword>
<dbReference type="OrthoDB" id="9788285at2"/>
<evidence type="ECO:0000313" key="13">
    <source>
        <dbReference type="Proteomes" id="UP000315364"/>
    </source>
</evidence>
<accession>A0A5B8LXP4</accession>
<organism evidence="12 13">
    <name type="scientific">Devosia ginsengisoli</name>
    <dbReference type="NCBI Taxonomy" id="400770"/>
    <lineage>
        <taxon>Bacteria</taxon>
        <taxon>Pseudomonadati</taxon>
        <taxon>Pseudomonadota</taxon>
        <taxon>Alphaproteobacteria</taxon>
        <taxon>Hyphomicrobiales</taxon>
        <taxon>Devosiaceae</taxon>
        <taxon>Devosia</taxon>
    </lineage>
</organism>
<dbReference type="RefSeq" id="WP_146291727.1">
    <property type="nucleotide sequence ID" value="NZ_CP042304.1"/>
</dbReference>
<evidence type="ECO:0000256" key="6">
    <source>
        <dbReference type="ARBA" id="ARBA00022840"/>
    </source>
</evidence>
<keyword evidence="10 11" id="KW-0472">Membrane</keyword>
<evidence type="ECO:0000313" key="12">
    <source>
        <dbReference type="EMBL" id="QDZ12579.1"/>
    </source>
</evidence>
<evidence type="ECO:0000256" key="4">
    <source>
        <dbReference type="ARBA" id="ARBA00022692"/>
    </source>
</evidence>
<dbReference type="GO" id="GO:0005524">
    <property type="term" value="F:ATP binding"/>
    <property type="evidence" value="ECO:0007669"/>
    <property type="project" value="UniProtKB-UniRule"/>
</dbReference>
<evidence type="ECO:0000256" key="10">
    <source>
        <dbReference type="ARBA" id="ARBA00023136"/>
    </source>
</evidence>
<dbReference type="PANTHER" id="PTHR30042:SF2">
    <property type="entry name" value="POTASSIUM-TRANSPORTING ATPASE KDPC SUBUNIT"/>
    <property type="match status" value="1"/>
</dbReference>
<dbReference type="Proteomes" id="UP000315364">
    <property type="component" value="Chromosome"/>
</dbReference>
<dbReference type="Pfam" id="PF02669">
    <property type="entry name" value="KdpC"/>
    <property type="match status" value="1"/>
</dbReference>
<dbReference type="KEGG" id="dea:FPZ08_18605"/>
<keyword evidence="13" id="KW-1185">Reference proteome</keyword>
<reference evidence="12 13" key="1">
    <citation type="submission" date="2019-07" db="EMBL/GenBank/DDBJ databases">
        <title>Full genome sequence of Devosia sp. Gsoil 520.</title>
        <authorList>
            <person name="Im W.-T."/>
        </authorList>
    </citation>
    <scope>NUCLEOTIDE SEQUENCE [LARGE SCALE GENOMIC DNA]</scope>
    <source>
        <strain evidence="12 13">Gsoil 520</strain>
    </source>
</reference>